<protein>
    <submittedName>
        <fullName evidence="1">Uncharacterized protein</fullName>
    </submittedName>
</protein>
<comment type="caution">
    <text evidence="1">The sequence shown here is derived from an EMBL/GenBank/DDBJ whole genome shotgun (WGS) entry which is preliminary data.</text>
</comment>
<gene>
    <name evidence="1" type="ORF">M099_0511</name>
</gene>
<evidence type="ECO:0000313" key="1">
    <source>
        <dbReference type="EMBL" id="KDS56297.1"/>
    </source>
</evidence>
<dbReference type="InterPro" id="IPR029083">
    <property type="entry name" value="Imm32"/>
</dbReference>
<dbReference type="Proteomes" id="UP000027661">
    <property type="component" value="Unassembled WGS sequence"/>
</dbReference>
<evidence type="ECO:0000313" key="2">
    <source>
        <dbReference type="Proteomes" id="UP000027661"/>
    </source>
</evidence>
<dbReference type="Pfam" id="PF15566">
    <property type="entry name" value="Imm32"/>
    <property type="match status" value="1"/>
</dbReference>
<organism evidence="1 2">
    <name type="scientific">Phocaeicola vulgatus str. 3975 RP4</name>
    <dbReference type="NCBI Taxonomy" id="1339352"/>
    <lineage>
        <taxon>Bacteria</taxon>
        <taxon>Pseudomonadati</taxon>
        <taxon>Bacteroidota</taxon>
        <taxon>Bacteroidia</taxon>
        <taxon>Bacteroidales</taxon>
        <taxon>Bacteroidaceae</taxon>
        <taxon>Phocaeicola</taxon>
    </lineage>
</organism>
<reference evidence="1 2" key="1">
    <citation type="submission" date="2014-04" db="EMBL/GenBank/DDBJ databases">
        <authorList>
            <person name="Sears C."/>
            <person name="Carroll K."/>
            <person name="Sack B.R."/>
            <person name="Qadri F."/>
            <person name="Myers L.L."/>
            <person name="Chung G.-T."/>
            <person name="Escheverria P."/>
            <person name="Fraser C.M."/>
            <person name="Sadzewicz L."/>
            <person name="Shefchek K.A."/>
            <person name="Tallon L."/>
            <person name="Das S.P."/>
            <person name="Daugherty S."/>
            <person name="Mongodin E.F."/>
        </authorList>
    </citation>
    <scope>NUCLEOTIDE SEQUENCE [LARGE SCALE GENOMIC DNA]</scope>
    <source>
        <strain evidence="1 2">3975 RP4</strain>
    </source>
</reference>
<dbReference type="EMBL" id="JNHM01000006">
    <property type="protein sequence ID" value="KDS56297.1"/>
    <property type="molecule type" value="Genomic_DNA"/>
</dbReference>
<sequence length="87" mass="9829">MNKVKIEIEYNANGLPILERLGNPYLSFRLGNPNELYIEGNQDGLLLLAKALLGMAEYVNSDGYHIHLDDLYKINNADKTFTISKSE</sequence>
<accession>A0A069SMF1</accession>
<dbReference type="PATRIC" id="fig|1339352.3.peg.500"/>
<dbReference type="RefSeq" id="WP_032952384.1">
    <property type="nucleotide sequence ID" value="NZ_JNHM01000006.1"/>
</dbReference>
<name>A0A069SMF1_PHOVU</name>
<dbReference type="AlphaFoldDB" id="A0A069SMF1"/>
<proteinExistence type="predicted"/>